<accession>A0ACC3YW23</accession>
<organism evidence="1 2">
    <name type="scientific">Colletotrichum truncatum</name>
    <name type="common">Anthracnose fungus</name>
    <name type="synonym">Colletotrichum capsici</name>
    <dbReference type="NCBI Taxonomy" id="5467"/>
    <lineage>
        <taxon>Eukaryota</taxon>
        <taxon>Fungi</taxon>
        <taxon>Dikarya</taxon>
        <taxon>Ascomycota</taxon>
        <taxon>Pezizomycotina</taxon>
        <taxon>Sordariomycetes</taxon>
        <taxon>Hypocreomycetidae</taxon>
        <taxon>Glomerellales</taxon>
        <taxon>Glomerellaceae</taxon>
        <taxon>Colletotrichum</taxon>
        <taxon>Colletotrichum truncatum species complex</taxon>
    </lineage>
</organism>
<comment type="caution">
    <text evidence="1">The sequence shown here is derived from an EMBL/GenBank/DDBJ whole genome shotgun (WGS) entry which is preliminary data.</text>
</comment>
<evidence type="ECO:0000313" key="1">
    <source>
        <dbReference type="EMBL" id="KAL0936153.1"/>
    </source>
</evidence>
<gene>
    <name evidence="1" type="ORF">CTRU02_208368</name>
</gene>
<sequence>MYSRNHTLSPLPTVLRQGLKAVATISCVSLVTSFFLLAYLSSRLVVWYFKSNPSKPERIAESTNAAGLPRDVGVQYFGPSQENKRQWRAPNQALVLVLNVLLADVLQASGFFLGVVWLSEDRIADESPTCWAQGWFISMGDLASSTFIATIAVHTYVSLVRGRKVSSKVFYGVITFLWFFVLLMSVIGVFITNNGAKVGGFYVRDVTWCWINSEYEGMRLYLHYLWMLIMIIIGTVSYVLVFIHIYRKDKASGSVEKTVEDGSTASVLTSTNLPPHSPKEGRSEARKRMLFLLYPLIFIVCTAPLALGRILSIGGIKLSSEYLCFAGAMITSNGWLDVLVFSTTRRTILFDASPDEQNLGLDTFSLTQVGQHFGHRVWVTAGGSNPSQYPDRSTSILRKPSTYLRRGIQGSHDRSESQISLNNRDLSGNKGIQMKTVTRVFVEVDSPSNDADNHSQILKSMPSTDNVGERVQQSMDSYR</sequence>
<reference evidence="1 2" key="1">
    <citation type="journal article" date="2020" name="Phytopathology">
        <title>Genome Sequence Resources of Colletotrichum truncatum, C. plurivorum, C. musicola, and C. sojae: Four Species Pathogenic to Soybean (Glycine max).</title>
        <authorList>
            <person name="Rogerio F."/>
            <person name="Boufleur T.R."/>
            <person name="Ciampi-Guillardi M."/>
            <person name="Sukno S.A."/>
            <person name="Thon M.R."/>
            <person name="Massola Junior N.S."/>
            <person name="Baroncelli R."/>
        </authorList>
    </citation>
    <scope>NUCLEOTIDE SEQUENCE [LARGE SCALE GENOMIC DNA]</scope>
    <source>
        <strain evidence="1 2">CMES1059</strain>
    </source>
</reference>
<protein>
    <submittedName>
        <fullName evidence="1">Integral membrane protein</fullName>
    </submittedName>
</protein>
<proteinExistence type="predicted"/>
<dbReference type="Proteomes" id="UP000805649">
    <property type="component" value="Unassembled WGS sequence"/>
</dbReference>
<evidence type="ECO:0000313" key="2">
    <source>
        <dbReference type="Proteomes" id="UP000805649"/>
    </source>
</evidence>
<name>A0ACC3YW23_COLTU</name>
<dbReference type="EMBL" id="VUJX02000005">
    <property type="protein sequence ID" value="KAL0936153.1"/>
    <property type="molecule type" value="Genomic_DNA"/>
</dbReference>
<keyword evidence="2" id="KW-1185">Reference proteome</keyword>